<evidence type="ECO:0000256" key="1">
    <source>
        <dbReference type="ARBA" id="ARBA00022729"/>
    </source>
</evidence>
<dbReference type="STRING" id="933944.AN215_05980"/>
<dbReference type="PATRIC" id="fig|933944.5.peg.5272"/>
<dbReference type="InterPro" id="IPR006558">
    <property type="entry name" value="LamG-like"/>
</dbReference>
<evidence type="ECO:0000256" key="2">
    <source>
        <dbReference type="ARBA" id="ARBA00023157"/>
    </source>
</evidence>
<keyword evidence="2" id="KW-1015">Disulfide bond</keyword>
<feature type="compositionally biased region" description="Polar residues" evidence="3">
    <location>
        <begin position="556"/>
        <end position="571"/>
    </location>
</feature>
<dbReference type="SMART" id="SM00560">
    <property type="entry name" value="LamGL"/>
    <property type="match status" value="1"/>
</dbReference>
<gene>
    <name evidence="5" type="ORF">AN215_05980</name>
</gene>
<dbReference type="AlphaFoldDB" id="A0A1E7JT13"/>
<dbReference type="Proteomes" id="UP000176087">
    <property type="component" value="Unassembled WGS sequence"/>
</dbReference>
<name>A0A1E7JT13_9ACTN</name>
<dbReference type="RefSeq" id="WP_070009835.1">
    <property type="nucleotide sequence ID" value="NZ_LJGS01000037.1"/>
</dbReference>
<feature type="compositionally biased region" description="Pro residues" evidence="3">
    <location>
        <begin position="462"/>
        <end position="474"/>
    </location>
</feature>
<evidence type="ECO:0000313" key="5">
    <source>
        <dbReference type="EMBL" id="OEU91991.1"/>
    </source>
</evidence>
<evidence type="ECO:0000256" key="3">
    <source>
        <dbReference type="SAM" id="MobiDB-lite"/>
    </source>
</evidence>
<keyword evidence="1" id="KW-0732">Signal</keyword>
<evidence type="ECO:0000313" key="6">
    <source>
        <dbReference type="Proteomes" id="UP000176087"/>
    </source>
</evidence>
<feature type="compositionally biased region" description="Low complexity" evidence="3">
    <location>
        <begin position="418"/>
        <end position="427"/>
    </location>
</feature>
<dbReference type="EMBL" id="LJGT01000037">
    <property type="protein sequence ID" value="OEU91991.1"/>
    <property type="molecule type" value="Genomic_DNA"/>
</dbReference>
<accession>A0A1E7JT13</accession>
<dbReference type="Pfam" id="PF13385">
    <property type="entry name" value="Laminin_G_3"/>
    <property type="match status" value="1"/>
</dbReference>
<feature type="compositionally biased region" description="Low complexity" evidence="3">
    <location>
        <begin position="334"/>
        <end position="343"/>
    </location>
</feature>
<organism evidence="5 6">
    <name type="scientific">Streptomyces abyssalis</name>
    <dbReference type="NCBI Taxonomy" id="933944"/>
    <lineage>
        <taxon>Bacteria</taxon>
        <taxon>Bacillati</taxon>
        <taxon>Actinomycetota</taxon>
        <taxon>Actinomycetes</taxon>
        <taxon>Kitasatosporales</taxon>
        <taxon>Streptomycetaceae</taxon>
        <taxon>Streptomyces</taxon>
    </lineage>
</organism>
<feature type="region of interest" description="Disordered" evidence="3">
    <location>
        <begin position="418"/>
        <end position="520"/>
    </location>
</feature>
<protein>
    <recommendedName>
        <fullName evidence="4">LamG-like jellyroll fold domain-containing protein</fullName>
    </recommendedName>
</protein>
<feature type="compositionally biased region" description="Pro residues" evidence="3">
    <location>
        <begin position="317"/>
        <end position="333"/>
    </location>
</feature>
<dbReference type="SUPFAM" id="SSF49899">
    <property type="entry name" value="Concanavalin A-like lectins/glucanases"/>
    <property type="match status" value="1"/>
</dbReference>
<dbReference type="InterPro" id="IPR013320">
    <property type="entry name" value="ConA-like_dom_sf"/>
</dbReference>
<feature type="region of interest" description="Disordered" evidence="3">
    <location>
        <begin position="555"/>
        <end position="609"/>
    </location>
</feature>
<proteinExistence type="predicted"/>
<dbReference type="OrthoDB" id="9762066at2"/>
<dbReference type="Gene3D" id="2.60.120.200">
    <property type="match status" value="1"/>
</dbReference>
<keyword evidence="6" id="KW-1185">Reference proteome</keyword>
<feature type="compositionally biased region" description="Acidic residues" evidence="3">
    <location>
        <begin position="589"/>
        <end position="600"/>
    </location>
</feature>
<feature type="domain" description="LamG-like jellyroll fold" evidence="4">
    <location>
        <begin position="541"/>
        <end position="682"/>
    </location>
</feature>
<reference evidence="5 6" key="1">
    <citation type="journal article" date="2016" name="Front. Microbiol.">
        <title>Comparative Genomics Analysis of Streptomyces Species Reveals Their Adaptation to the Marine Environment and Their Diversity at the Genomic Level.</title>
        <authorList>
            <person name="Tian X."/>
            <person name="Zhang Z."/>
            <person name="Yang T."/>
            <person name="Chen M."/>
            <person name="Li J."/>
            <person name="Chen F."/>
            <person name="Yang J."/>
            <person name="Li W."/>
            <person name="Zhang B."/>
            <person name="Zhang Z."/>
            <person name="Wu J."/>
            <person name="Zhang C."/>
            <person name="Long L."/>
            <person name="Xiao J."/>
        </authorList>
    </citation>
    <scope>NUCLEOTIDE SEQUENCE [LARGE SCALE GENOMIC DNA]</scope>
    <source>
        <strain evidence="5 6">SCSIO 10390</strain>
    </source>
</reference>
<comment type="caution">
    <text evidence="5">The sequence shown here is derived from an EMBL/GenBank/DDBJ whole genome shotgun (WGS) entry which is preliminary data.</text>
</comment>
<feature type="compositionally biased region" description="Low complexity" evidence="3">
    <location>
        <begin position="435"/>
        <end position="450"/>
    </location>
</feature>
<evidence type="ECO:0000259" key="4">
    <source>
        <dbReference type="SMART" id="SM00560"/>
    </source>
</evidence>
<sequence>MDCVRLSDAELLALVQQGGELYFPALHELEQRHFRAVRTFAAAGTVRPAAADELAYQSWQAALRQHANGSVSGALRPCALSSVLSTASVWARGQERSVLNRELAAWIETNGPVMLGNTATAGFRRPSLVARAFAVLPCRSQTVLWHGAVERDDSGLTGRLISMGPGDVSVLTGHAQSELHNAYVHLLRNGMDHECRLFHHLVLAYADARSLDIAMDLAPHLERCPRCSQAVADLGRVRHDCGALVAQALLPWGGLEHAARAANEGFTQETVMSGSGVPGPHTPGVPGPDAPGVPGWDIPAVPGWDMPGVPGSEMPAMPSPPGMGPPAGLPPARLPAAALPAGGRPSGGPAPGRLAGESHRTGGSSAGRGRHAAVGAGGTRGRAKGRRRADLVVRGSAVAGVCAVAAAFAFAGDFNNGGEPQSKESAPAPAPPAEATPSSKAPSPSRTKPTASASPTAGKTRPAPPKPSTKPPSEPSVGADATVEWLFNEVDGDGTTPDSSDNSKEGTLFGTSRPSPVKGGALAFDGDQFVGSRGPLVDTSGSFSVSARVKLDRTDVSQTVVSQDASESSGFMLQYDADESQWEMRIPEEDTDDEDADADEAVSGSRPRAGEWTHLTGVYDDADDEVRLYVDGRLGETVEREDDFDSEGNFAVGRGLLDNEFFQGVDGAIDDVLAFGRPVSSAEARALARKSR</sequence>
<feature type="region of interest" description="Disordered" evidence="3">
    <location>
        <begin position="310"/>
        <end position="387"/>
    </location>
</feature>